<feature type="coiled-coil region" evidence="2">
    <location>
        <begin position="5"/>
        <end position="67"/>
    </location>
</feature>
<comment type="caution">
    <text evidence="4">The sequence shown here is derived from an EMBL/GenBank/DDBJ whole genome shotgun (WGS) entry which is preliminary data.</text>
</comment>
<dbReference type="SUPFAM" id="SSF56563">
    <property type="entry name" value="Major capsid protein gp5"/>
    <property type="match status" value="1"/>
</dbReference>
<keyword evidence="5" id="KW-1185">Reference proteome</keyword>
<dbReference type="EMBL" id="JAFIRR010000008">
    <property type="protein sequence ID" value="MCO6414808.1"/>
    <property type="molecule type" value="Genomic_DNA"/>
</dbReference>
<dbReference type="InterPro" id="IPR054612">
    <property type="entry name" value="Phage_capsid-like_C"/>
</dbReference>
<gene>
    <name evidence="4" type="ORF">JYK14_01260</name>
</gene>
<dbReference type="NCBIfam" id="TIGR01554">
    <property type="entry name" value="major_cap_HK97"/>
    <property type="match status" value="1"/>
</dbReference>
<evidence type="ECO:0000256" key="2">
    <source>
        <dbReference type="SAM" id="Coils"/>
    </source>
</evidence>
<sequence>MTVSIKDLKLKRENLKLEAKAIALKETDDTPLNDEDVEKFNGISSKIEALSARIARLEAVEDDAADAAEPVDDDAAEKGWTVKSAPSVHRSNNALVARKKGSLFARFSTARIVDKIYGFGAGRHYVEKNFGDEMVTKALTSAVPVIPQDFMADPIELLREQSVVRAAGARVMAMPMGQMTIPRQRLGASASWVGENTDINVTQAGFDTIHLTWKKLAAITSVTKELVEFSPLEVERIVREDLIAQMGLAEDIAFLNSTGSGGASPVGIIPQVVSGNQLTSNASVTFDNVMKDLRAAQLALEINLVRGSKAWFMNPGVVGFLRGLQNGFGVYAFANEIDGSGTLLGYPVYTTIQLPTNLGGSTNQTKVILACVDDLVVGDAYRLDVSVTTEGSWVESSNNINAFSRDLIGIKATNAVDFALRHDVSAAVITATNWTLGTAFNVAGRQFYTQALNTADTTASAAVTPNS</sequence>
<evidence type="ECO:0000259" key="3">
    <source>
        <dbReference type="Pfam" id="PF05065"/>
    </source>
</evidence>
<dbReference type="RefSeq" id="WP_252951397.1">
    <property type="nucleotide sequence ID" value="NZ_JAFIRR010000008.1"/>
</dbReference>
<accession>A0ABT1CYR1</accession>
<comment type="subcellular location">
    <subcellularLocation>
        <location evidence="1">Virion</location>
    </subcellularLocation>
</comment>
<dbReference type="Gene3D" id="3.30.2400.10">
    <property type="entry name" value="Major capsid protein gp5"/>
    <property type="match status" value="1"/>
</dbReference>
<dbReference type="Pfam" id="PF05065">
    <property type="entry name" value="Phage_capsid"/>
    <property type="match status" value="1"/>
</dbReference>
<dbReference type="Proteomes" id="UP001523392">
    <property type="component" value="Unassembled WGS sequence"/>
</dbReference>
<evidence type="ECO:0000256" key="1">
    <source>
        <dbReference type="ARBA" id="ARBA00004328"/>
    </source>
</evidence>
<dbReference type="InterPro" id="IPR024455">
    <property type="entry name" value="Phage_capsid"/>
</dbReference>
<protein>
    <submittedName>
        <fullName evidence="4">Phage major capsid protein</fullName>
    </submittedName>
</protein>
<evidence type="ECO:0000313" key="4">
    <source>
        <dbReference type="EMBL" id="MCO6414808.1"/>
    </source>
</evidence>
<feature type="domain" description="Phage capsid-like C-terminal" evidence="3">
    <location>
        <begin position="145"/>
        <end position="429"/>
    </location>
</feature>
<reference evidence="4 5" key="1">
    <citation type="submission" date="2021-12" db="EMBL/GenBank/DDBJ databases">
        <title>Siccirubricoccus leaddurans sp. nov., a high concentration Zn2+ tolerance bacterium.</title>
        <authorList>
            <person name="Cao Y."/>
        </authorList>
    </citation>
    <scope>NUCLEOTIDE SEQUENCE [LARGE SCALE GENOMIC DNA]</scope>
    <source>
        <strain evidence="4 5">KC 17139</strain>
    </source>
</reference>
<keyword evidence="2" id="KW-0175">Coiled coil</keyword>
<evidence type="ECO:0000313" key="5">
    <source>
        <dbReference type="Proteomes" id="UP001523392"/>
    </source>
</evidence>
<proteinExistence type="predicted"/>
<name>A0ABT1CYR1_9PROT</name>
<organism evidence="4 5">
    <name type="scientific">Siccirubricoccus soli</name>
    <dbReference type="NCBI Taxonomy" id="2899147"/>
    <lineage>
        <taxon>Bacteria</taxon>
        <taxon>Pseudomonadati</taxon>
        <taxon>Pseudomonadota</taxon>
        <taxon>Alphaproteobacteria</taxon>
        <taxon>Acetobacterales</taxon>
        <taxon>Roseomonadaceae</taxon>
        <taxon>Siccirubricoccus</taxon>
    </lineage>
</organism>